<dbReference type="Gene3D" id="1.10.287.110">
    <property type="entry name" value="DnaJ domain"/>
    <property type="match status" value="1"/>
</dbReference>
<dbReference type="EMBL" id="CAJNOE010000025">
    <property type="protein sequence ID" value="CAF0758211.1"/>
    <property type="molecule type" value="Genomic_DNA"/>
</dbReference>
<dbReference type="InterPro" id="IPR018253">
    <property type="entry name" value="DnaJ_domain_CS"/>
</dbReference>
<dbReference type="InterPro" id="IPR013766">
    <property type="entry name" value="Thioredoxin_domain"/>
</dbReference>
<dbReference type="GO" id="GO:0016671">
    <property type="term" value="F:oxidoreductase activity, acting on a sulfur group of donors, disulfide as acceptor"/>
    <property type="evidence" value="ECO:0007669"/>
    <property type="project" value="TreeGrafter"/>
</dbReference>
<dbReference type="InterPro" id="IPR036869">
    <property type="entry name" value="J_dom_sf"/>
</dbReference>
<evidence type="ECO:0000256" key="6">
    <source>
        <dbReference type="ARBA" id="ARBA00035043"/>
    </source>
</evidence>
<comment type="function">
    <text evidence="5">Plays an important role in regulating the size of autophagosomes during the formation process.</text>
</comment>
<feature type="domain" description="J" evidence="8">
    <location>
        <begin position="26"/>
        <end position="91"/>
    </location>
</feature>
<name>A0A813PPI1_9BILA</name>
<evidence type="ECO:0000256" key="5">
    <source>
        <dbReference type="ARBA" id="ARBA00035002"/>
    </source>
</evidence>
<dbReference type="PRINTS" id="PR00421">
    <property type="entry name" value="THIOREDOXIN"/>
</dbReference>
<keyword evidence="4" id="KW-0072">Autophagy</keyword>
<accession>A0A813PPI1</accession>
<dbReference type="InterPro" id="IPR052460">
    <property type="entry name" value="ER_disulfide_reductase"/>
</dbReference>
<evidence type="ECO:0000256" key="7">
    <source>
        <dbReference type="SAM" id="Phobius"/>
    </source>
</evidence>
<dbReference type="Gene3D" id="3.40.30.10">
    <property type="entry name" value="Glutaredoxin"/>
    <property type="match status" value="5"/>
</dbReference>
<feature type="domain" description="Thioredoxin" evidence="9">
    <location>
        <begin position="106"/>
        <end position="225"/>
    </location>
</feature>
<dbReference type="SUPFAM" id="SSF46565">
    <property type="entry name" value="Chaperone J-domain"/>
    <property type="match status" value="1"/>
</dbReference>
<reference evidence="10" key="1">
    <citation type="submission" date="2021-02" db="EMBL/GenBank/DDBJ databases">
        <authorList>
            <person name="Nowell W R."/>
        </authorList>
    </citation>
    <scope>NUCLEOTIDE SEQUENCE</scope>
</reference>
<evidence type="ECO:0000256" key="4">
    <source>
        <dbReference type="ARBA" id="ARBA00023006"/>
    </source>
</evidence>
<dbReference type="InterPro" id="IPR001623">
    <property type="entry name" value="DnaJ_domain"/>
</dbReference>
<feature type="domain" description="Thioredoxin" evidence="9">
    <location>
        <begin position="491"/>
        <end position="647"/>
    </location>
</feature>
<dbReference type="GO" id="GO:0051787">
    <property type="term" value="F:misfolded protein binding"/>
    <property type="evidence" value="ECO:0007669"/>
    <property type="project" value="TreeGrafter"/>
</dbReference>
<sequence length="663" mass="77508">MNTTHVIYLFIICLIYLPTLIYSGEDFYQLLGIEKSATQRDIRRAFKRLALEKHPDKRTGDPNAHTEFVRINRAYEILRDDELRKKYDTYGEEGLKDDFNRGNQYQSWNFYQHSFGIYDEDPEIITLSRTDFLQSVDGSQDVWFINFYSAQCSHCHDLAPVWREISKILEGVIRIGAVNCQDEWMMCNEQGIQGYPALRIYPKRDTYQGPRDKEILIRYAMSFVKANVVKFDDRMFRTEKFDNKKPWLVSFCREVDEGNCLDDDQVYKLAVMLNNLVQVSSVNCHADPDVCQQLKPQSPILFYKVDKFPRGDSYSITTLNLKEIVTQILSLLPDLSLVTEDHLQFCPPCMHLLPEFRKASKRVNDQVNFGTVDCTVHQQLCQQSGINSYPTTIMYNQSTQHYFHGQHQEQSIINFIDDILHPTVITLDNDLYIKLIENKNLTDMWLVDFFMPWCYPCQQLSGEWRTLSKFLKGIANVAQVDCTIQTELCQRQGVQSYPTIRLYPPNMDGKNFVLYNNGWRDANSLRTWVFQYLPSKVIELDEKNFSTNVLRDSKPWVIDFYAPWCGHCHQFSPIFESIARSFEEKVNFGKINCDSHQSVCQRASIRAYPTLKYYKGSPDSKRQDFPGNEIANLDTNFIINFVNIQLQQNQQQQTSNVHHTTEL</sequence>
<dbReference type="InterPro" id="IPR036249">
    <property type="entry name" value="Thioredoxin-like_sf"/>
</dbReference>
<evidence type="ECO:0000313" key="10">
    <source>
        <dbReference type="EMBL" id="CAF0758211.1"/>
    </source>
</evidence>
<gene>
    <name evidence="10" type="ORF">IZO911_LOCUS4559</name>
</gene>
<dbReference type="PANTHER" id="PTHR44340">
    <property type="entry name" value="DNAJ HOMOLOG SUBFAMILY C MEMBER 10"/>
    <property type="match status" value="1"/>
</dbReference>
<dbReference type="GO" id="GO:0015035">
    <property type="term" value="F:protein-disulfide reductase activity"/>
    <property type="evidence" value="ECO:0007669"/>
    <property type="project" value="TreeGrafter"/>
</dbReference>
<comment type="subcellular location">
    <subcellularLocation>
        <location evidence="1">Endoplasmic reticulum membrane</location>
        <topology evidence="1">Single-pass type IV membrane protein</topology>
    </subcellularLocation>
</comment>
<comment type="caution">
    <text evidence="10">The sequence shown here is derived from an EMBL/GenBank/DDBJ whole genome shotgun (WGS) entry which is preliminary data.</text>
</comment>
<dbReference type="GO" id="GO:0036498">
    <property type="term" value="P:IRE1-mediated unfolded protein response"/>
    <property type="evidence" value="ECO:0007669"/>
    <property type="project" value="TreeGrafter"/>
</dbReference>
<proteinExistence type="predicted"/>
<evidence type="ECO:0000256" key="3">
    <source>
        <dbReference type="ARBA" id="ARBA00020921"/>
    </source>
</evidence>
<dbReference type="PROSITE" id="PS51352">
    <property type="entry name" value="THIOREDOXIN_2"/>
    <property type="match status" value="2"/>
</dbReference>
<evidence type="ECO:0000259" key="8">
    <source>
        <dbReference type="PROSITE" id="PS50076"/>
    </source>
</evidence>
<dbReference type="Pfam" id="PF00226">
    <property type="entry name" value="DnaJ"/>
    <property type="match status" value="1"/>
</dbReference>
<dbReference type="PROSITE" id="PS00636">
    <property type="entry name" value="DNAJ_1"/>
    <property type="match status" value="1"/>
</dbReference>
<dbReference type="Pfam" id="PF00085">
    <property type="entry name" value="Thioredoxin"/>
    <property type="match status" value="4"/>
</dbReference>
<feature type="transmembrane region" description="Helical" evidence="7">
    <location>
        <begin position="6"/>
        <end position="23"/>
    </location>
</feature>
<evidence type="ECO:0000256" key="1">
    <source>
        <dbReference type="ARBA" id="ARBA00004163"/>
    </source>
</evidence>
<dbReference type="SMART" id="SM00271">
    <property type="entry name" value="DnaJ"/>
    <property type="match status" value="1"/>
</dbReference>
<dbReference type="InterPro" id="IPR017937">
    <property type="entry name" value="Thioredoxin_CS"/>
</dbReference>
<keyword evidence="7" id="KW-0472">Membrane</keyword>
<protein>
    <recommendedName>
        <fullName evidence="2">DnaJ homolog subfamily C member 10</fullName>
    </recommendedName>
    <alternativeName>
        <fullName evidence="3">DnaJ homolog subfamily C member 16</fullName>
    </alternativeName>
    <alternativeName>
        <fullName evidence="6">Endoplasmic reticulum DNA J domain-containing protein 8</fullName>
    </alternativeName>
</protein>
<dbReference type="GO" id="GO:0005789">
    <property type="term" value="C:endoplasmic reticulum membrane"/>
    <property type="evidence" value="ECO:0007669"/>
    <property type="project" value="UniProtKB-SubCell"/>
</dbReference>
<dbReference type="CDD" id="cd06257">
    <property type="entry name" value="DnaJ"/>
    <property type="match status" value="1"/>
</dbReference>
<organism evidence="10 11">
    <name type="scientific">Adineta steineri</name>
    <dbReference type="NCBI Taxonomy" id="433720"/>
    <lineage>
        <taxon>Eukaryota</taxon>
        <taxon>Metazoa</taxon>
        <taxon>Spiralia</taxon>
        <taxon>Gnathifera</taxon>
        <taxon>Rotifera</taxon>
        <taxon>Eurotatoria</taxon>
        <taxon>Bdelloidea</taxon>
        <taxon>Adinetida</taxon>
        <taxon>Adinetidae</taxon>
        <taxon>Adineta</taxon>
    </lineage>
</organism>
<dbReference type="Proteomes" id="UP000663860">
    <property type="component" value="Unassembled WGS sequence"/>
</dbReference>
<evidence type="ECO:0000256" key="2">
    <source>
        <dbReference type="ARBA" id="ARBA00020920"/>
    </source>
</evidence>
<dbReference type="GO" id="GO:0006914">
    <property type="term" value="P:autophagy"/>
    <property type="evidence" value="ECO:0007669"/>
    <property type="project" value="UniProtKB-KW"/>
</dbReference>
<dbReference type="GO" id="GO:0005788">
    <property type="term" value="C:endoplasmic reticulum lumen"/>
    <property type="evidence" value="ECO:0007669"/>
    <property type="project" value="TreeGrafter"/>
</dbReference>
<keyword evidence="7" id="KW-0812">Transmembrane</keyword>
<keyword evidence="7" id="KW-1133">Transmembrane helix</keyword>
<evidence type="ECO:0000313" key="11">
    <source>
        <dbReference type="Proteomes" id="UP000663860"/>
    </source>
</evidence>
<dbReference type="PANTHER" id="PTHR44340:SF1">
    <property type="entry name" value="DNAJ HOMOLOG SUBFAMILY C MEMBER 10"/>
    <property type="match status" value="1"/>
</dbReference>
<dbReference type="AlphaFoldDB" id="A0A813PPI1"/>
<dbReference type="FunFam" id="1.10.287.110:FF:000029">
    <property type="entry name" value="DnaJ homolog subfamily C member 10"/>
    <property type="match status" value="1"/>
</dbReference>
<dbReference type="PROSITE" id="PS00194">
    <property type="entry name" value="THIOREDOXIN_1"/>
    <property type="match status" value="1"/>
</dbReference>
<dbReference type="SUPFAM" id="SSF52833">
    <property type="entry name" value="Thioredoxin-like"/>
    <property type="match status" value="5"/>
</dbReference>
<evidence type="ECO:0000259" key="9">
    <source>
        <dbReference type="PROSITE" id="PS51352"/>
    </source>
</evidence>
<dbReference type="PROSITE" id="PS50076">
    <property type="entry name" value="DNAJ_2"/>
    <property type="match status" value="1"/>
</dbReference>
<dbReference type="PRINTS" id="PR00625">
    <property type="entry name" value="JDOMAIN"/>
</dbReference>